<organism evidence="2 3">
    <name type="scientific">Brachybacterium fresconis</name>
    <dbReference type="NCBI Taxonomy" id="173363"/>
    <lineage>
        <taxon>Bacteria</taxon>
        <taxon>Bacillati</taxon>
        <taxon>Actinomycetota</taxon>
        <taxon>Actinomycetes</taxon>
        <taxon>Micrococcales</taxon>
        <taxon>Dermabacteraceae</taxon>
        <taxon>Brachybacterium</taxon>
    </lineage>
</organism>
<evidence type="ECO:0000256" key="1">
    <source>
        <dbReference type="SAM" id="MobiDB-lite"/>
    </source>
</evidence>
<dbReference type="EMBL" id="JAGIOC010000001">
    <property type="protein sequence ID" value="MBP2408990.1"/>
    <property type="molecule type" value="Genomic_DNA"/>
</dbReference>
<protein>
    <submittedName>
        <fullName evidence="2">Ribosomally synthesized peptide with SipW-like signal peptide</fullName>
    </submittedName>
</protein>
<dbReference type="Proteomes" id="UP000698222">
    <property type="component" value="Unassembled WGS sequence"/>
</dbReference>
<reference evidence="2 3" key="1">
    <citation type="submission" date="2021-03" db="EMBL/GenBank/DDBJ databases">
        <title>Sequencing the genomes of 1000 actinobacteria strains.</title>
        <authorList>
            <person name="Klenk H.-P."/>
        </authorList>
    </citation>
    <scope>NUCLEOTIDE SEQUENCE [LARGE SCALE GENOMIC DNA]</scope>
    <source>
        <strain evidence="2 3">DSM 14564</strain>
    </source>
</reference>
<proteinExistence type="predicted"/>
<feature type="region of interest" description="Disordered" evidence="1">
    <location>
        <begin position="1"/>
        <end position="36"/>
    </location>
</feature>
<feature type="compositionally biased region" description="Basic and acidic residues" evidence="1">
    <location>
        <begin position="8"/>
        <end position="23"/>
    </location>
</feature>
<name>A0ABS4YK64_9MICO</name>
<keyword evidence="3" id="KW-1185">Reference proteome</keyword>
<gene>
    <name evidence="2" type="ORF">JOF44_001893</name>
</gene>
<accession>A0ABS4YK64</accession>
<evidence type="ECO:0000313" key="3">
    <source>
        <dbReference type="Proteomes" id="UP000698222"/>
    </source>
</evidence>
<feature type="region of interest" description="Disordered" evidence="1">
    <location>
        <begin position="200"/>
        <end position="220"/>
    </location>
</feature>
<dbReference type="NCBIfam" id="TIGR04088">
    <property type="entry name" value="cognate_SipW"/>
    <property type="match status" value="1"/>
</dbReference>
<evidence type="ECO:0000313" key="2">
    <source>
        <dbReference type="EMBL" id="MBP2408990.1"/>
    </source>
</evidence>
<comment type="caution">
    <text evidence="2">The sequence shown here is derived from an EMBL/GenBank/DDBJ whole genome shotgun (WGS) entry which is preliminary data.</text>
</comment>
<dbReference type="InterPro" id="IPR023833">
    <property type="entry name" value="Signal_pept_SipW-depend-type"/>
</dbReference>
<dbReference type="RefSeq" id="WP_209890265.1">
    <property type="nucleotide sequence ID" value="NZ_BAAAJV010000005.1"/>
</dbReference>
<sequence>MSTPPGRAGRDEGTSLRGGRRDGFSIPDRPTTTIRPAFGIGASATIAAWTDTEQTSGVFEAGEFAIEVSVDGAWNDTRQMTFDATGMHPGAVVHAPVQIRTTPNTSVDGELTLTGEGATGGADLAGALEHRVVTVDPVAGGRPSCEPGDFADPSAFVVGSPESWVPLAGPTESVATQPLGAAGGMVAYCFEVRLAEDAPNSAQGQTAEQTWTWDATSVTG</sequence>